<proteinExistence type="predicted"/>
<organism evidence="2 3">
    <name type="scientific">Artemisia annua</name>
    <name type="common">Sweet wormwood</name>
    <dbReference type="NCBI Taxonomy" id="35608"/>
    <lineage>
        <taxon>Eukaryota</taxon>
        <taxon>Viridiplantae</taxon>
        <taxon>Streptophyta</taxon>
        <taxon>Embryophyta</taxon>
        <taxon>Tracheophyta</taxon>
        <taxon>Spermatophyta</taxon>
        <taxon>Magnoliopsida</taxon>
        <taxon>eudicotyledons</taxon>
        <taxon>Gunneridae</taxon>
        <taxon>Pentapetalae</taxon>
        <taxon>asterids</taxon>
        <taxon>campanulids</taxon>
        <taxon>Asterales</taxon>
        <taxon>Asteraceae</taxon>
        <taxon>Asteroideae</taxon>
        <taxon>Anthemideae</taxon>
        <taxon>Artemisiinae</taxon>
        <taxon>Artemisia</taxon>
    </lineage>
</organism>
<dbReference type="EMBL" id="PKPP01002278">
    <property type="protein sequence ID" value="PWA76351.1"/>
    <property type="molecule type" value="Genomic_DNA"/>
</dbReference>
<evidence type="ECO:0000313" key="2">
    <source>
        <dbReference type="EMBL" id="PWA76351.1"/>
    </source>
</evidence>
<dbReference type="Proteomes" id="UP000245207">
    <property type="component" value="Unassembled WGS sequence"/>
</dbReference>
<sequence>MDRERKSTEWIIQTDRRGGVGSDLRRPGANIEIDIPREGETDSDDSGEYERQLSVAIHESWESFYNSGLNLSSDALPTVTGPARGAETEYERQLNVAIQESLKSFNNSGLHLNSHALRTVTGPARGNIGNDSVMELTNTSHCPNEDSVDEGAQTEALDAVRGTFINCSSDSDDTGRKISDTEPKKRRLNATITLERSSGSGVGGSLPTEPTSASGQASGANAVGHQTDMVVPFLEPMVCVTNRNPMDLTIEEAKKYMRTE</sequence>
<keyword evidence="3" id="KW-1185">Reference proteome</keyword>
<name>A0A2U1NSA4_ARTAN</name>
<evidence type="ECO:0000256" key="1">
    <source>
        <dbReference type="SAM" id="MobiDB-lite"/>
    </source>
</evidence>
<feature type="region of interest" description="Disordered" evidence="1">
    <location>
        <begin position="1"/>
        <end position="49"/>
    </location>
</feature>
<accession>A0A2U1NSA4</accession>
<evidence type="ECO:0000313" key="3">
    <source>
        <dbReference type="Proteomes" id="UP000245207"/>
    </source>
</evidence>
<protein>
    <submittedName>
        <fullName evidence="2">Uncharacterized protein</fullName>
    </submittedName>
</protein>
<gene>
    <name evidence="2" type="ORF">CTI12_AA236060</name>
</gene>
<feature type="region of interest" description="Disordered" evidence="1">
    <location>
        <begin position="193"/>
        <end position="221"/>
    </location>
</feature>
<reference evidence="2 3" key="1">
    <citation type="journal article" date="2018" name="Mol. Plant">
        <title>The genome of Artemisia annua provides insight into the evolution of Asteraceae family and artemisinin biosynthesis.</title>
        <authorList>
            <person name="Shen Q."/>
            <person name="Zhang L."/>
            <person name="Liao Z."/>
            <person name="Wang S."/>
            <person name="Yan T."/>
            <person name="Shi P."/>
            <person name="Liu M."/>
            <person name="Fu X."/>
            <person name="Pan Q."/>
            <person name="Wang Y."/>
            <person name="Lv Z."/>
            <person name="Lu X."/>
            <person name="Zhang F."/>
            <person name="Jiang W."/>
            <person name="Ma Y."/>
            <person name="Chen M."/>
            <person name="Hao X."/>
            <person name="Li L."/>
            <person name="Tang Y."/>
            <person name="Lv G."/>
            <person name="Zhou Y."/>
            <person name="Sun X."/>
            <person name="Brodelius P.E."/>
            <person name="Rose J.K.C."/>
            <person name="Tang K."/>
        </authorList>
    </citation>
    <scope>NUCLEOTIDE SEQUENCE [LARGE SCALE GENOMIC DNA]</scope>
    <source>
        <strain evidence="3">cv. Huhao1</strain>
        <tissue evidence="2">Leaf</tissue>
    </source>
</reference>
<comment type="caution">
    <text evidence="2">The sequence shown here is derived from an EMBL/GenBank/DDBJ whole genome shotgun (WGS) entry which is preliminary data.</text>
</comment>
<feature type="compositionally biased region" description="Polar residues" evidence="1">
    <location>
        <begin position="208"/>
        <end position="219"/>
    </location>
</feature>
<feature type="compositionally biased region" description="Basic and acidic residues" evidence="1">
    <location>
        <begin position="1"/>
        <end position="26"/>
    </location>
</feature>
<dbReference type="AlphaFoldDB" id="A0A2U1NSA4"/>